<evidence type="ECO:0000313" key="15">
    <source>
        <dbReference type="Proteomes" id="UP000681075"/>
    </source>
</evidence>
<dbReference type="SMART" id="SM00965">
    <property type="entry name" value="STN"/>
    <property type="match status" value="1"/>
</dbReference>
<keyword evidence="5 10" id="KW-0812">Transmembrane</keyword>
<dbReference type="Gene3D" id="2.170.130.10">
    <property type="entry name" value="TonB-dependent receptor, plug domain"/>
    <property type="match status" value="1"/>
</dbReference>
<dbReference type="Gene3D" id="2.40.170.20">
    <property type="entry name" value="TonB-dependent receptor, beta-barrel domain"/>
    <property type="match status" value="1"/>
</dbReference>
<gene>
    <name evidence="14" type="ORF">TMPK1_02830</name>
</gene>
<protein>
    <submittedName>
        <fullName evidence="14">TonB-dependent receptor</fullName>
    </submittedName>
</protein>
<evidence type="ECO:0000256" key="11">
    <source>
        <dbReference type="RuleBase" id="RU003357"/>
    </source>
</evidence>
<dbReference type="PANTHER" id="PTHR47234">
    <property type="match status" value="1"/>
</dbReference>
<dbReference type="Pfam" id="PF07715">
    <property type="entry name" value="Plug"/>
    <property type="match status" value="1"/>
</dbReference>
<evidence type="ECO:0000256" key="8">
    <source>
        <dbReference type="ARBA" id="ARBA00023136"/>
    </source>
</evidence>
<dbReference type="PANTHER" id="PTHR47234:SF2">
    <property type="entry name" value="TONB-DEPENDENT RECEPTOR"/>
    <property type="match status" value="1"/>
</dbReference>
<dbReference type="Proteomes" id="UP000681075">
    <property type="component" value="Unassembled WGS sequence"/>
</dbReference>
<feature type="domain" description="Secretin/TonB short N-terminal" evidence="13">
    <location>
        <begin position="58"/>
        <end position="109"/>
    </location>
</feature>
<evidence type="ECO:0000256" key="10">
    <source>
        <dbReference type="PROSITE-ProRule" id="PRU01360"/>
    </source>
</evidence>
<evidence type="ECO:0000256" key="2">
    <source>
        <dbReference type="ARBA" id="ARBA00022448"/>
    </source>
</evidence>
<evidence type="ECO:0000256" key="12">
    <source>
        <dbReference type="SAM" id="SignalP"/>
    </source>
</evidence>
<dbReference type="AlphaFoldDB" id="A0A8S8XA75"/>
<reference evidence="14" key="1">
    <citation type="submission" date="2021-02" db="EMBL/GenBank/DDBJ databases">
        <title>Genome sequence of Rhodospirillales sp. strain TMPK1 isolated from soil.</title>
        <authorList>
            <person name="Nakai R."/>
            <person name="Kusada H."/>
            <person name="Tamaki H."/>
        </authorList>
    </citation>
    <scope>NUCLEOTIDE SEQUENCE</scope>
    <source>
        <strain evidence="14">TMPK1</strain>
    </source>
</reference>
<comment type="similarity">
    <text evidence="10 11">Belongs to the TonB-dependent receptor family.</text>
</comment>
<dbReference type="InterPro" id="IPR012910">
    <property type="entry name" value="Plug_dom"/>
</dbReference>
<dbReference type="GO" id="GO:0006826">
    <property type="term" value="P:iron ion transport"/>
    <property type="evidence" value="ECO:0007669"/>
    <property type="project" value="UniProtKB-KW"/>
</dbReference>
<keyword evidence="4" id="KW-0406">Ion transport</keyword>
<keyword evidence="14" id="KW-0675">Receptor</keyword>
<feature type="signal peptide" evidence="12">
    <location>
        <begin position="1"/>
        <end position="31"/>
    </location>
</feature>
<keyword evidence="12" id="KW-0732">Signal</keyword>
<dbReference type="InterPro" id="IPR036942">
    <property type="entry name" value="Beta-barrel_TonB_sf"/>
</dbReference>
<keyword evidence="7 11" id="KW-0798">TonB box</keyword>
<dbReference type="Gene3D" id="3.55.50.30">
    <property type="match status" value="1"/>
</dbReference>
<keyword evidence="8 10" id="KW-0472">Membrane</keyword>
<keyword evidence="3 10" id="KW-1134">Transmembrane beta strand</keyword>
<evidence type="ECO:0000259" key="13">
    <source>
        <dbReference type="SMART" id="SM00965"/>
    </source>
</evidence>
<evidence type="ECO:0000256" key="7">
    <source>
        <dbReference type="ARBA" id="ARBA00023077"/>
    </source>
</evidence>
<keyword evidence="15" id="KW-1185">Reference proteome</keyword>
<evidence type="ECO:0000256" key="1">
    <source>
        <dbReference type="ARBA" id="ARBA00004571"/>
    </source>
</evidence>
<dbReference type="GO" id="GO:0009279">
    <property type="term" value="C:cell outer membrane"/>
    <property type="evidence" value="ECO:0007669"/>
    <property type="project" value="UniProtKB-SubCell"/>
</dbReference>
<evidence type="ECO:0000256" key="5">
    <source>
        <dbReference type="ARBA" id="ARBA00022692"/>
    </source>
</evidence>
<comment type="subcellular location">
    <subcellularLocation>
        <location evidence="1 10">Cell outer membrane</location>
        <topology evidence="1 10">Multi-pass membrane protein</topology>
    </subcellularLocation>
</comment>
<evidence type="ECO:0000256" key="4">
    <source>
        <dbReference type="ARBA" id="ARBA00022496"/>
    </source>
</evidence>
<feature type="chain" id="PRO_5035870835" evidence="12">
    <location>
        <begin position="32"/>
        <end position="978"/>
    </location>
</feature>
<dbReference type="InterPro" id="IPR037066">
    <property type="entry name" value="Plug_dom_sf"/>
</dbReference>
<dbReference type="InterPro" id="IPR000531">
    <property type="entry name" value="Beta-barrel_TonB"/>
</dbReference>
<proteinExistence type="inferred from homology"/>
<comment type="caution">
    <text evidence="14">The sequence shown here is derived from an EMBL/GenBank/DDBJ whole genome shotgun (WGS) entry which is preliminary data.</text>
</comment>
<dbReference type="InterPro" id="IPR011662">
    <property type="entry name" value="Secretin/TonB_short_N"/>
</dbReference>
<dbReference type="Pfam" id="PF00593">
    <property type="entry name" value="TonB_dep_Rec_b-barrel"/>
    <property type="match status" value="1"/>
</dbReference>
<dbReference type="EMBL" id="BOPV01000001">
    <property type="protein sequence ID" value="GIL38046.1"/>
    <property type="molecule type" value="Genomic_DNA"/>
</dbReference>
<keyword evidence="2 10" id="KW-0813">Transport</keyword>
<dbReference type="PROSITE" id="PS52016">
    <property type="entry name" value="TONB_DEPENDENT_REC_3"/>
    <property type="match status" value="1"/>
</dbReference>
<name>A0A8S8XA75_9PROT</name>
<keyword evidence="6" id="KW-0408">Iron</keyword>
<dbReference type="SUPFAM" id="SSF56935">
    <property type="entry name" value="Porins"/>
    <property type="match status" value="1"/>
</dbReference>
<dbReference type="InterPro" id="IPR039426">
    <property type="entry name" value="TonB-dep_rcpt-like"/>
</dbReference>
<evidence type="ECO:0000256" key="6">
    <source>
        <dbReference type="ARBA" id="ARBA00023004"/>
    </source>
</evidence>
<sequence length="978" mass="104531">MGFWTVTAPNARTRRIALGVTLALFATPAAAQREVSDFNIPEQTLRSALLKFSDQSNVIVVVPDESVFDRMVPALSGRLSNEQALATLLAGSNVAAQFDGPRRVRLVPQASVAPPPEIKIATAPVPLKPDEIIVTGTRIRGVVPIGSETVAIDRHMIELAGRSSATELLRVVPQNTSLAVNDEVRVGVTQTIQNTAYGSSVNLRGLGPAATLVLFNGHRMAPASAGAFVDISQIPLSAIERIEIVADGASSIYGSDAIGGVINFILRRDFQGVETTVRNEFADGFNRFTVGATGGTSWDSGSLTLTYEHHHQTALAGRDRAYYTSDLRPFGGPDLRITGNIPGTISANGTTYAIPQNQDGRNLSAASLVAGTSNPYDNNLDASILPTQRRNSLAGSVQQDVGDRISLNADGFYSRRQFGTYIPANTTTLTVPRSNPFFVSPVAGAQTVTVLYSMREDLGIPLANGTSQNYLVSGGASMKLGSSWRAELSASYAADITHERGDNIANTARLNAALADTNPATAFNPFASHTVSSQATLDAIRGFSADRRQRFRLTSESARADGELIDLPAGAVRLAIGVEHRVATYKDASISFTGAQPTQSSASDLKRRTDSLDTELFIPVVSPTNNVPWVHRFDLSAAVRTERYSDVGRTTNPKFGVRWSPIEDVSLRGSWGTSFRAPLLTQLGDPGILTNSLADARSPTGRTTAILINGNNRDLKPETATTWSVGADYAPPSISGLKISATYFSIDYRDRILNIAAEASQVLLRDDLFGGLVIRNPSATQIQALLDSPFFLAGLPKPPVSQVGAIVDARFNNVGVVHESGYDISASWELRTSAGVFVPTVGLAWITDYSVGRTASAPILSALNHSGSPIDLRGRAGLSWVRDAYDASFFVNYINAYHNFSLAPVADVGSFTTVDAQIGYSFGCPIRSASDCRVRLSAQNLLDQRPPLFINTPGRVAYDPEQATATGRVIAVDLSLRF</sequence>
<organism evidence="14 15">
    <name type="scientific">Roseiterribacter gracilis</name>
    <dbReference type="NCBI Taxonomy" id="2812848"/>
    <lineage>
        <taxon>Bacteria</taxon>
        <taxon>Pseudomonadati</taxon>
        <taxon>Pseudomonadota</taxon>
        <taxon>Alphaproteobacteria</taxon>
        <taxon>Rhodospirillales</taxon>
        <taxon>Roseiterribacteraceae</taxon>
        <taxon>Roseiterribacter</taxon>
    </lineage>
</organism>
<evidence type="ECO:0000313" key="14">
    <source>
        <dbReference type="EMBL" id="GIL38046.1"/>
    </source>
</evidence>
<evidence type="ECO:0000256" key="3">
    <source>
        <dbReference type="ARBA" id="ARBA00022452"/>
    </source>
</evidence>
<accession>A0A8S8XA75</accession>
<evidence type="ECO:0000256" key="9">
    <source>
        <dbReference type="ARBA" id="ARBA00023237"/>
    </source>
</evidence>
<keyword evidence="4" id="KW-0410">Iron transport</keyword>
<keyword evidence="9 10" id="KW-0998">Cell outer membrane</keyword>